<dbReference type="EMBL" id="JAAALK010000672">
    <property type="protein sequence ID" value="KAG8044450.1"/>
    <property type="molecule type" value="Genomic_DNA"/>
</dbReference>
<keyword evidence="2" id="KW-0812">Transmembrane</keyword>
<feature type="region of interest" description="Disordered" evidence="1">
    <location>
        <begin position="1"/>
        <end position="59"/>
    </location>
</feature>
<evidence type="ECO:0000256" key="1">
    <source>
        <dbReference type="SAM" id="MobiDB-lite"/>
    </source>
</evidence>
<organism evidence="3 4">
    <name type="scientific">Zizania palustris</name>
    <name type="common">Northern wild rice</name>
    <dbReference type="NCBI Taxonomy" id="103762"/>
    <lineage>
        <taxon>Eukaryota</taxon>
        <taxon>Viridiplantae</taxon>
        <taxon>Streptophyta</taxon>
        <taxon>Embryophyta</taxon>
        <taxon>Tracheophyta</taxon>
        <taxon>Spermatophyta</taxon>
        <taxon>Magnoliopsida</taxon>
        <taxon>Liliopsida</taxon>
        <taxon>Poales</taxon>
        <taxon>Poaceae</taxon>
        <taxon>BOP clade</taxon>
        <taxon>Oryzoideae</taxon>
        <taxon>Oryzeae</taxon>
        <taxon>Zizaniinae</taxon>
        <taxon>Zizania</taxon>
    </lineage>
</organism>
<gene>
    <name evidence="3" type="ORF">GUJ93_ZPchr0121g61</name>
</gene>
<keyword evidence="2" id="KW-0472">Membrane</keyword>
<feature type="transmembrane region" description="Helical" evidence="2">
    <location>
        <begin position="95"/>
        <end position="120"/>
    </location>
</feature>
<accession>A0A8J5QW16</accession>
<evidence type="ECO:0000313" key="4">
    <source>
        <dbReference type="Proteomes" id="UP000729402"/>
    </source>
</evidence>
<protein>
    <submittedName>
        <fullName evidence="3">Uncharacterized protein</fullName>
    </submittedName>
</protein>
<evidence type="ECO:0000256" key="2">
    <source>
        <dbReference type="SAM" id="Phobius"/>
    </source>
</evidence>
<name>A0A8J5QW16_ZIZPA</name>
<reference evidence="3" key="1">
    <citation type="journal article" date="2021" name="bioRxiv">
        <title>Whole Genome Assembly and Annotation of Northern Wild Rice, Zizania palustris L., Supports a Whole Genome Duplication in the Zizania Genus.</title>
        <authorList>
            <person name="Haas M."/>
            <person name="Kono T."/>
            <person name="Macchietto M."/>
            <person name="Millas R."/>
            <person name="McGilp L."/>
            <person name="Shao M."/>
            <person name="Duquette J."/>
            <person name="Hirsch C.N."/>
            <person name="Kimball J."/>
        </authorList>
    </citation>
    <scope>NUCLEOTIDE SEQUENCE</scope>
    <source>
        <tissue evidence="3">Fresh leaf tissue</tissue>
    </source>
</reference>
<keyword evidence="4" id="KW-1185">Reference proteome</keyword>
<dbReference type="AlphaFoldDB" id="A0A8J5QW16"/>
<sequence>METKDQHGSRVTTEPRGAEHMAEDIGPSKQTPPADANAYAPVGVKTEPERATKVPDTTSYEPEAMIATSMPPAFCHGPRLPACFKLWQKLERISAALAISKLTCVIVCFFSRSLFMVVLLQ</sequence>
<evidence type="ECO:0000313" key="3">
    <source>
        <dbReference type="EMBL" id="KAG8044450.1"/>
    </source>
</evidence>
<dbReference type="Proteomes" id="UP000729402">
    <property type="component" value="Unassembled WGS sequence"/>
</dbReference>
<reference evidence="3" key="2">
    <citation type="submission" date="2021-02" db="EMBL/GenBank/DDBJ databases">
        <authorList>
            <person name="Kimball J.A."/>
            <person name="Haas M.W."/>
            <person name="Macchietto M."/>
            <person name="Kono T."/>
            <person name="Duquette J."/>
            <person name="Shao M."/>
        </authorList>
    </citation>
    <scope>NUCLEOTIDE SEQUENCE</scope>
    <source>
        <tissue evidence="3">Fresh leaf tissue</tissue>
    </source>
</reference>
<comment type="caution">
    <text evidence="3">The sequence shown here is derived from an EMBL/GenBank/DDBJ whole genome shotgun (WGS) entry which is preliminary data.</text>
</comment>
<proteinExistence type="predicted"/>
<keyword evidence="2" id="KW-1133">Transmembrane helix</keyword>